<dbReference type="InterPro" id="IPR029052">
    <property type="entry name" value="Metallo-depent_PP-like"/>
</dbReference>
<keyword evidence="4" id="KW-1185">Reference proteome</keyword>
<dbReference type="Proteomes" id="UP000199440">
    <property type="component" value="Unassembled WGS sequence"/>
</dbReference>
<feature type="chain" id="PRO_5011649870" evidence="1">
    <location>
        <begin position="25"/>
        <end position="333"/>
    </location>
</feature>
<gene>
    <name evidence="3" type="ORF">SAMN04488514_103439</name>
</gene>
<dbReference type="PANTHER" id="PTHR32440">
    <property type="entry name" value="PHOSPHATASE DCR2-RELATED-RELATED"/>
    <property type="match status" value="1"/>
</dbReference>
<accession>A0A1G9P5Q6</accession>
<feature type="signal peptide" evidence="1">
    <location>
        <begin position="1"/>
        <end position="24"/>
    </location>
</feature>
<feature type="domain" description="Calcineurin-like phosphoesterase" evidence="2">
    <location>
        <begin position="49"/>
        <end position="279"/>
    </location>
</feature>
<evidence type="ECO:0000259" key="2">
    <source>
        <dbReference type="Pfam" id="PF00149"/>
    </source>
</evidence>
<dbReference type="PROSITE" id="PS51257">
    <property type="entry name" value="PROKAR_LIPOPROTEIN"/>
    <property type="match status" value="1"/>
</dbReference>
<dbReference type="Pfam" id="PF00149">
    <property type="entry name" value="Metallophos"/>
    <property type="match status" value="1"/>
</dbReference>
<evidence type="ECO:0000256" key="1">
    <source>
        <dbReference type="SAM" id="SignalP"/>
    </source>
</evidence>
<reference evidence="4" key="1">
    <citation type="submission" date="2016-10" db="EMBL/GenBank/DDBJ databases">
        <authorList>
            <person name="Varghese N."/>
            <person name="Submissions S."/>
        </authorList>
    </citation>
    <scope>NUCLEOTIDE SEQUENCE [LARGE SCALE GENOMIC DNA]</scope>
    <source>
        <strain evidence="4">DSM 19886</strain>
    </source>
</reference>
<evidence type="ECO:0000313" key="4">
    <source>
        <dbReference type="Proteomes" id="UP000199440"/>
    </source>
</evidence>
<keyword evidence="1" id="KW-0732">Signal</keyword>
<dbReference type="EMBL" id="FNGV01000003">
    <property type="protein sequence ID" value="SDL93515.1"/>
    <property type="molecule type" value="Genomic_DNA"/>
</dbReference>
<organism evidence="3 4">
    <name type="scientific">Kriegella aquimaris</name>
    <dbReference type="NCBI Taxonomy" id="192904"/>
    <lineage>
        <taxon>Bacteria</taxon>
        <taxon>Pseudomonadati</taxon>
        <taxon>Bacteroidota</taxon>
        <taxon>Flavobacteriia</taxon>
        <taxon>Flavobacteriales</taxon>
        <taxon>Flavobacteriaceae</taxon>
        <taxon>Kriegella</taxon>
    </lineage>
</organism>
<dbReference type="RefSeq" id="WP_089888120.1">
    <property type="nucleotide sequence ID" value="NZ_FNGV01000003.1"/>
</dbReference>
<dbReference type="SUPFAM" id="SSF56300">
    <property type="entry name" value="Metallo-dependent phosphatases"/>
    <property type="match status" value="1"/>
</dbReference>
<protein>
    <submittedName>
        <fullName evidence="3">3',5'-cyclic AMP phosphodiesterase CpdA</fullName>
    </submittedName>
</protein>
<proteinExistence type="predicted"/>
<dbReference type="InterPro" id="IPR004843">
    <property type="entry name" value="Calcineurin-like_PHP"/>
</dbReference>
<dbReference type="AlphaFoldDB" id="A0A1G9P5Q6"/>
<name>A0A1G9P5Q6_9FLAO</name>
<dbReference type="GO" id="GO:0005737">
    <property type="term" value="C:cytoplasm"/>
    <property type="evidence" value="ECO:0007669"/>
    <property type="project" value="TreeGrafter"/>
</dbReference>
<dbReference type="PANTHER" id="PTHR32440:SF11">
    <property type="entry name" value="METALLOPHOSPHOESTERASE DOMAIN-CONTAINING PROTEIN"/>
    <property type="match status" value="1"/>
</dbReference>
<sequence>MITKYLKVLCVLVLFIFSCSTVNGQRTINKEDSDRYSIEINKEDGSPITILQVTDLHLGSIDEGKWKRDLETCRRIKKLVETHNPDMIAITGDLFDGNKPHGALLASYAVNFFDSLERPWLFMFGNHDPEGGFGRAAIAEVFAESRWGVLGKHAVNNEWKEKYDYVVDILVNGEKKPVWQIFGFDSGAEKGNKSIKEDQLIWYRDISNNTVDTYKEKIRAISMFHIPLIEFQYLQDDDSIKKQGYNEEKVYYEEDDGSVYKTFLDVGNMEAVFCGHDHYNNYWGTYKGGIILAYGFISGVATKYAWPPGGKLITLPVDGGKITMENVTPNMTQ</sequence>
<dbReference type="OrthoDB" id="9816081at2"/>
<dbReference type="STRING" id="192904.SAMN04488514_103439"/>
<dbReference type="GO" id="GO:0016788">
    <property type="term" value="F:hydrolase activity, acting on ester bonds"/>
    <property type="evidence" value="ECO:0007669"/>
    <property type="project" value="TreeGrafter"/>
</dbReference>
<evidence type="ECO:0000313" key="3">
    <source>
        <dbReference type="EMBL" id="SDL93515.1"/>
    </source>
</evidence>
<dbReference type="Gene3D" id="3.60.21.10">
    <property type="match status" value="1"/>
</dbReference>